<feature type="compositionally biased region" description="Pro residues" evidence="1">
    <location>
        <begin position="93"/>
        <end position="106"/>
    </location>
</feature>
<proteinExistence type="predicted"/>
<feature type="region of interest" description="Disordered" evidence="1">
    <location>
        <begin position="165"/>
        <end position="213"/>
    </location>
</feature>
<protein>
    <submittedName>
        <fullName evidence="4">J domain-containing protein</fullName>
    </submittedName>
</protein>
<keyword evidence="2" id="KW-0812">Transmembrane</keyword>
<dbReference type="Pfam" id="PF00226">
    <property type="entry name" value="DnaJ"/>
    <property type="match status" value="1"/>
</dbReference>
<dbReference type="PANTHER" id="PTHR44094">
    <property type="entry name" value="DNAJ HEAT SHOCK N-TERMINAL DOMAIN-CONTAINING PROTEIN"/>
    <property type="match status" value="1"/>
</dbReference>
<name>A0ABD4T135_9CYAN</name>
<feature type="region of interest" description="Disordered" evidence="1">
    <location>
        <begin position="1"/>
        <end position="59"/>
    </location>
</feature>
<keyword evidence="2" id="KW-1133">Transmembrane helix</keyword>
<dbReference type="InterPro" id="IPR036869">
    <property type="entry name" value="J_dom_sf"/>
</dbReference>
<dbReference type="Proteomes" id="UP000031561">
    <property type="component" value="Unassembled WGS sequence"/>
</dbReference>
<dbReference type="SUPFAM" id="SSF46565">
    <property type="entry name" value="Chaperone J-domain"/>
    <property type="match status" value="1"/>
</dbReference>
<evidence type="ECO:0000259" key="3">
    <source>
        <dbReference type="PROSITE" id="PS50076"/>
    </source>
</evidence>
<feature type="compositionally biased region" description="Polar residues" evidence="1">
    <location>
        <begin position="181"/>
        <end position="194"/>
    </location>
</feature>
<reference evidence="4 5" key="1">
    <citation type="journal article" date="2015" name="Genome Announc.">
        <title>Draft Genome Sequence of Filamentous Marine Cyanobacterium Lyngbya confervoides Strain BDU141951.</title>
        <authorList>
            <person name="Chandrababunaidu M.M."/>
            <person name="Sen D."/>
            <person name="Tripathy S."/>
        </authorList>
    </citation>
    <scope>NUCLEOTIDE SEQUENCE [LARGE SCALE GENOMIC DNA]</scope>
    <source>
        <strain evidence="4 5">BDU141951</strain>
    </source>
</reference>
<evidence type="ECO:0000256" key="2">
    <source>
        <dbReference type="SAM" id="Phobius"/>
    </source>
</evidence>
<dbReference type="RefSeq" id="WP_250833265.1">
    <property type="nucleotide sequence ID" value="NZ_JTHE03000034.1"/>
</dbReference>
<dbReference type="Gene3D" id="1.10.287.110">
    <property type="entry name" value="DnaJ domain"/>
    <property type="match status" value="1"/>
</dbReference>
<feature type="region of interest" description="Disordered" evidence="1">
    <location>
        <begin position="89"/>
        <end position="112"/>
    </location>
</feature>
<feature type="domain" description="J" evidence="3">
    <location>
        <begin position="21"/>
        <end position="87"/>
    </location>
</feature>
<organism evidence="4 5">
    <name type="scientific">Lyngbya confervoides BDU141951</name>
    <dbReference type="NCBI Taxonomy" id="1574623"/>
    <lineage>
        <taxon>Bacteria</taxon>
        <taxon>Bacillati</taxon>
        <taxon>Cyanobacteriota</taxon>
        <taxon>Cyanophyceae</taxon>
        <taxon>Oscillatoriophycideae</taxon>
        <taxon>Oscillatoriales</taxon>
        <taxon>Microcoleaceae</taxon>
        <taxon>Lyngbya</taxon>
    </lineage>
</organism>
<dbReference type="AlphaFoldDB" id="A0ABD4T135"/>
<dbReference type="SMART" id="SM00271">
    <property type="entry name" value="DnaJ"/>
    <property type="match status" value="1"/>
</dbReference>
<feature type="compositionally biased region" description="Polar residues" evidence="1">
    <location>
        <begin position="28"/>
        <end position="37"/>
    </location>
</feature>
<dbReference type="InterPro" id="IPR052423">
    <property type="entry name" value="EMIR"/>
</dbReference>
<dbReference type="PROSITE" id="PS00636">
    <property type="entry name" value="DNAJ_1"/>
    <property type="match status" value="1"/>
</dbReference>
<comment type="caution">
    <text evidence="4">The sequence shown here is derived from an EMBL/GenBank/DDBJ whole genome shotgun (WGS) entry which is preliminary data.</text>
</comment>
<dbReference type="CDD" id="cd06257">
    <property type="entry name" value="DnaJ"/>
    <property type="match status" value="1"/>
</dbReference>
<dbReference type="PANTHER" id="PTHR44094:SF8">
    <property type="entry name" value="DNAJ HEAT SHOCK N-TERMINAL DOMAIN-CONTAINING PROTEIN-RELATED"/>
    <property type="match status" value="1"/>
</dbReference>
<dbReference type="InterPro" id="IPR001623">
    <property type="entry name" value="DnaJ_domain"/>
</dbReference>
<evidence type="ECO:0000256" key="1">
    <source>
        <dbReference type="SAM" id="MobiDB-lite"/>
    </source>
</evidence>
<feature type="transmembrane region" description="Helical" evidence="2">
    <location>
        <begin position="126"/>
        <end position="148"/>
    </location>
</feature>
<keyword evidence="2" id="KW-0472">Membrane</keyword>
<accession>A0ABD4T135</accession>
<dbReference type="PROSITE" id="PS50076">
    <property type="entry name" value="DNAJ_2"/>
    <property type="match status" value="1"/>
</dbReference>
<evidence type="ECO:0000313" key="5">
    <source>
        <dbReference type="Proteomes" id="UP000031561"/>
    </source>
</evidence>
<dbReference type="PRINTS" id="PR00625">
    <property type="entry name" value="JDOMAIN"/>
</dbReference>
<sequence>MSSNPEKQAEPVGNGLNPENSYYDILGVSTQATQEQIRSAYRRKSKQYHPDTTPLDPREAAVKFQVLNQAYDHLRDQKKRMLYDLNLQAAASPNPPPSRSQDPPPRTGSNSAFLEARDRPLSPGEIFALFILGLTFVGCLLLAIVVGISRGEVLIQALPQEAAKKPQVTAQQITVPLPDSQPRSPTQAQSQFSTRPAPHLLHPLNLQRSSASG</sequence>
<evidence type="ECO:0000313" key="4">
    <source>
        <dbReference type="EMBL" id="MCM1982193.1"/>
    </source>
</evidence>
<gene>
    <name evidence="4" type="ORF">QQ91_0005045</name>
</gene>
<dbReference type="EMBL" id="JTHE03000034">
    <property type="protein sequence ID" value="MCM1982193.1"/>
    <property type="molecule type" value="Genomic_DNA"/>
</dbReference>
<dbReference type="InterPro" id="IPR018253">
    <property type="entry name" value="DnaJ_domain_CS"/>
</dbReference>
<keyword evidence="5" id="KW-1185">Reference proteome</keyword>